<dbReference type="Gene3D" id="2.60.40.790">
    <property type="match status" value="1"/>
</dbReference>
<protein>
    <recommendedName>
        <fullName evidence="3">CS domain-containing protein</fullName>
    </recommendedName>
</protein>
<feature type="chain" id="PRO_5041898685" description="CS domain-containing protein" evidence="2">
    <location>
        <begin position="22"/>
        <end position="283"/>
    </location>
</feature>
<dbReference type="InterPro" id="IPR008978">
    <property type="entry name" value="HSP20-like_chaperone"/>
</dbReference>
<evidence type="ECO:0000313" key="5">
    <source>
        <dbReference type="Proteomes" id="UP001295684"/>
    </source>
</evidence>
<feature type="signal peptide" evidence="2">
    <location>
        <begin position="1"/>
        <end position="21"/>
    </location>
</feature>
<dbReference type="AlphaFoldDB" id="A0AAD1XRJ8"/>
<accession>A0AAD1XRJ8</accession>
<dbReference type="EMBL" id="CAMPGE010019552">
    <property type="protein sequence ID" value="CAI2377876.1"/>
    <property type="molecule type" value="Genomic_DNA"/>
</dbReference>
<proteinExistence type="predicted"/>
<reference evidence="4" key="1">
    <citation type="submission" date="2023-07" db="EMBL/GenBank/DDBJ databases">
        <authorList>
            <consortium name="AG Swart"/>
            <person name="Singh M."/>
            <person name="Singh A."/>
            <person name="Seah K."/>
            <person name="Emmerich C."/>
        </authorList>
    </citation>
    <scope>NUCLEOTIDE SEQUENCE</scope>
    <source>
        <strain evidence="4">DP1</strain>
    </source>
</reference>
<dbReference type="SUPFAM" id="SSF49764">
    <property type="entry name" value="HSP20-like chaperones"/>
    <property type="match status" value="1"/>
</dbReference>
<comment type="caution">
    <text evidence="4">The sequence shown here is derived from an EMBL/GenBank/DDBJ whole genome shotgun (WGS) entry which is preliminary data.</text>
</comment>
<feature type="domain" description="CS" evidence="3">
    <location>
        <begin position="117"/>
        <end position="216"/>
    </location>
</feature>
<organism evidence="4 5">
    <name type="scientific">Euplotes crassus</name>
    <dbReference type="NCBI Taxonomy" id="5936"/>
    <lineage>
        <taxon>Eukaryota</taxon>
        <taxon>Sar</taxon>
        <taxon>Alveolata</taxon>
        <taxon>Ciliophora</taxon>
        <taxon>Intramacronucleata</taxon>
        <taxon>Spirotrichea</taxon>
        <taxon>Hypotrichia</taxon>
        <taxon>Euplotida</taxon>
        <taxon>Euplotidae</taxon>
        <taxon>Moneuplotes</taxon>
    </lineage>
</organism>
<feature type="compositionally biased region" description="Basic residues" evidence="1">
    <location>
        <begin position="260"/>
        <end position="283"/>
    </location>
</feature>
<evidence type="ECO:0000313" key="4">
    <source>
        <dbReference type="EMBL" id="CAI2377876.1"/>
    </source>
</evidence>
<dbReference type="InterPro" id="IPR007052">
    <property type="entry name" value="CS_dom"/>
</dbReference>
<keyword evidence="5" id="KW-1185">Reference proteome</keyword>
<gene>
    <name evidence="4" type="ORF">ECRASSUSDP1_LOCUS19267</name>
</gene>
<evidence type="ECO:0000259" key="3">
    <source>
        <dbReference type="PROSITE" id="PS51203"/>
    </source>
</evidence>
<dbReference type="Proteomes" id="UP001295684">
    <property type="component" value="Unassembled WGS sequence"/>
</dbReference>
<dbReference type="PROSITE" id="PS51203">
    <property type="entry name" value="CS"/>
    <property type="match status" value="1"/>
</dbReference>
<keyword evidence="2" id="KW-0732">Signal</keyword>
<feature type="region of interest" description="Disordered" evidence="1">
    <location>
        <begin position="257"/>
        <end position="283"/>
    </location>
</feature>
<evidence type="ECO:0000256" key="2">
    <source>
        <dbReference type="SAM" id="SignalP"/>
    </source>
</evidence>
<name>A0AAD1XRJ8_EUPCR</name>
<sequence length="283" mass="33125">MWKSISSYIFVLSTMLISVLCDKDFYDCAILEGIVEEKQALKEVTDAFELNKDFSESCLQILVNKNFYSSIEYLVNNVFNEDNDYDAVPALKRYISKVRERQDSVINLASEKRNIVTIGPAFQWAQDMNSVALLVKFAHRMDSPACIDLYDQNVTITETNITITCMCRKRDEIVRFYMNHELYMKISGNYSEFQSGGRLYLNLTKAEGNQRWRRLLFNEEQPRNMRVWYELMESIGDISENTVFETDDAFEDLVHIDKPTRKKKSKGGKKKKNKKKRKINDDL</sequence>
<evidence type="ECO:0000256" key="1">
    <source>
        <dbReference type="SAM" id="MobiDB-lite"/>
    </source>
</evidence>